<dbReference type="EMBL" id="LVHI01000032">
    <property type="protein sequence ID" value="OAK52031.1"/>
    <property type="molecule type" value="Genomic_DNA"/>
</dbReference>
<evidence type="ECO:0000256" key="3">
    <source>
        <dbReference type="ARBA" id="ARBA00022695"/>
    </source>
</evidence>
<keyword evidence="12" id="KW-1185">Reference proteome</keyword>
<evidence type="ECO:0000313" key="12">
    <source>
        <dbReference type="Proteomes" id="UP000077519"/>
    </source>
</evidence>
<evidence type="ECO:0000256" key="9">
    <source>
        <dbReference type="ARBA" id="ARBA00048173"/>
    </source>
</evidence>
<dbReference type="GO" id="GO:0046872">
    <property type="term" value="F:metal ion binding"/>
    <property type="evidence" value="ECO:0007669"/>
    <property type="project" value="UniProtKB-KW"/>
</dbReference>
<protein>
    <recommendedName>
        <fullName evidence="1">RNA-directed DNA polymerase</fullName>
        <ecNumber evidence="1">2.7.7.49</ecNumber>
    </recommendedName>
</protein>
<accession>A0A177Y9B2</accession>
<evidence type="ECO:0000256" key="5">
    <source>
        <dbReference type="ARBA" id="ARBA00022842"/>
    </source>
</evidence>
<dbReference type="Pfam" id="PF00078">
    <property type="entry name" value="RVT_1"/>
    <property type="match status" value="1"/>
</dbReference>
<dbReference type="GO" id="GO:0051607">
    <property type="term" value="P:defense response to virus"/>
    <property type="evidence" value="ECO:0007669"/>
    <property type="project" value="UniProtKB-KW"/>
</dbReference>
<name>A0A177Y9B2_9NOCA</name>
<evidence type="ECO:0000256" key="7">
    <source>
        <dbReference type="ARBA" id="ARBA00023118"/>
    </source>
</evidence>
<comment type="catalytic activity">
    <reaction evidence="9">
        <text>DNA(n) + a 2'-deoxyribonucleoside 5'-triphosphate = DNA(n+1) + diphosphate</text>
        <dbReference type="Rhea" id="RHEA:22508"/>
        <dbReference type="Rhea" id="RHEA-COMP:17339"/>
        <dbReference type="Rhea" id="RHEA-COMP:17340"/>
        <dbReference type="ChEBI" id="CHEBI:33019"/>
        <dbReference type="ChEBI" id="CHEBI:61560"/>
        <dbReference type="ChEBI" id="CHEBI:173112"/>
        <dbReference type="EC" id="2.7.7.49"/>
    </reaction>
</comment>
<evidence type="ECO:0000256" key="2">
    <source>
        <dbReference type="ARBA" id="ARBA00022679"/>
    </source>
</evidence>
<dbReference type="PRINTS" id="PR00866">
    <property type="entry name" value="RNADNAPOLMS"/>
</dbReference>
<dbReference type="PANTHER" id="PTHR34047">
    <property type="entry name" value="NUCLEAR INTRON MATURASE 1, MITOCHONDRIAL-RELATED"/>
    <property type="match status" value="1"/>
</dbReference>
<dbReference type="AlphaFoldDB" id="A0A177Y9B2"/>
<keyword evidence="6" id="KW-0695">RNA-directed DNA polymerase</keyword>
<dbReference type="InterPro" id="IPR000123">
    <property type="entry name" value="Reverse_transcriptase_msDNA"/>
</dbReference>
<dbReference type="PANTHER" id="PTHR34047:SF7">
    <property type="entry name" value="RNA-DIRECTED DNA POLYMERASE"/>
    <property type="match status" value="1"/>
</dbReference>
<evidence type="ECO:0000256" key="8">
    <source>
        <dbReference type="ARBA" id="ARBA00034120"/>
    </source>
</evidence>
<keyword evidence="3" id="KW-0548">Nucleotidyltransferase</keyword>
<feature type="domain" description="Reverse transcriptase" evidence="10">
    <location>
        <begin position="110"/>
        <end position="338"/>
    </location>
</feature>
<keyword evidence="2" id="KW-0808">Transferase</keyword>
<dbReference type="InterPro" id="IPR051083">
    <property type="entry name" value="GrpII_Intron_Splice-Mob/Def"/>
</dbReference>
<dbReference type="InterPro" id="IPR043502">
    <property type="entry name" value="DNA/RNA_pol_sf"/>
</dbReference>
<evidence type="ECO:0000256" key="6">
    <source>
        <dbReference type="ARBA" id="ARBA00022918"/>
    </source>
</evidence>
<dbReference type="Proteomes" id="UP000077519">
    <property type="component" value="Unassembled WGS sequence"/>
</dbReference>
<dbReference type="PROSITE" id="PS50878">
    <property type="entry name" value="RT_POL"/>
    <property type="match status" value="1"/>
</dbReference>
<dbReference type="InterPro" id="IPR000477">
    <property type="entry name" value="RT_dom"/>
</dbReference>
<keyword evidence="5" id="KW-0460">Magnesium</keyword>
<dbReference type="GO" id="GO:0003723">
    <property type="term" value="F:RNA binding"/>
    <property type="evidence" value="ECO:0007669"/>
    <property type="project" value="InterPro"/>
</dbReference>
<evidence type="ECO:0000259" key="10">
    <source>
        <dbReference type="PROSITE" id="PS50878"/>
    </source>
</evidence>
<dbReference type="SUPFAM" id="SSF56672">
    <property type="entry name" value="DNA/RNA polymerases"/>
    <property type="match status" value="1"/>
</dbReference>
<evidence type="ECO:0000256" key="1">
    <source>
        <dbReference type="ARBA" id="ARBA00012493"/>
    </source>
</evidence>
<dbReference type="GO" id="GO:0003964">
    <property type="term" value="F:RNA-directed DNA polymerase activity"/>
    <property type="evidence" value="ECO:0007669"/>
    <property type="project" value="UniProtKB-KW"/>
</dbReference>
<proteinExistence type="inferred from homology"/>
<organism evidence="11 12">
    <name type="scientific">Rhodococcoides kyotonense</name>
    <dbReference type="NCBI Taxonomy" id="398843"/>
    <lineage>
        <taxon>Bacteria</taxon>
        <taxon>Bacillati</taxon>
        <taxon>Actinomycetota</taxon>
        <taxon>Actinomycetes</taxon>
        <taxon>Mycobacteriales</taxon>
        <taxon>Nocardiaceae</taxon>
        <taxon>Rhodococcoides</taxon>
    </lineage>
</organism>
<comment type="similarity">
    <text evidence="8">Belongs to the bacterial reverse transcriptase family.</text>
</comment>
<reference evidence="11 12" key="1">
    <citation type="submission" date="2016-03" db="EMBL/GenBank/DDBJ databases">
        <title>Genome sequence of Rhodococcus kyotonensis KB10.</title>
        <authorList>
            <person name="Jeong H."/>
            <person name="Hong C.E."/>
            <person name="Jo S.H."/>
            <person name="Park J.M."/>
        </authorList>
    </citation>
    <scope>NUCLEOTIDE SEQUENCE [LARGE SCALE GENOMIC DNA]</scope>
    <source>
        <strain evidence="11 12">KB10</strain>
    </source>
</reference>
<dbReference type="EC" id="2.7.7.49" evidence="1"/>
<keyword evidence="7" id="KW-0051">Antiviral defense</keyword>
<evidence type="ECO:0000313" key="11">
    <source>
        <dbReference type="EMBL" id="OAK52031.1"/>
    </source>
</evidence>
<sequence>MAAFLAELASDVPWTRDRLEEAFMPVLGVKALRLADRLIDLYPSPPFDEESLYRLIADLPRLPDKKSEEPERRTSGPKPWRFDVPRYFSTGDLAESLNLTIDEIEWFADAQQRLKTASSTLRHYRATSISKRSGARVLEIPKPRLREIQRKVLRRILDQVPAHGAAHGFVTGRSPRTFGIPHAGRDVVLAADLKDFFPSIGIGRVVAIFDALGYPRTVAWNLAYLCTTSAPAGELAGVPYETASLLRTRHLPQGAPTSPALANLAARMLDIRLTGLARSMGLRYTRYADDLAFSGTCDVDRVLWVVRHIVRDEGFMLHPNKTRVRRSHKRQQLTGLVVNEWPAVPRSEYDELRAILHNCARTGPEAQNRSGHGDFRAHLYGRIARIGETSATRRRKLLELAERVNWS</sequence>
<keyword evidence="4" id="KW-0479">Metal-binding</keyword>
<comment type="caution">
    <text evidence="11">The sequence shown here is derived from an EMBL/GenBank/DDBJ whole genome shotgun (WGS) entry which is preliminary data.</text>
</comment>
<evidence type="ECO:0000256" key="4">
    <source>
        <dbReference type="ARBA" id="ARBA00022723"/>
    </source>
</evidence>
<gene>
    <name evidence="11" type="ORF">A3K89_09660</name>
</gene>
<dbReference type="CDD" id="cd03487">
    <property type="entry name" value="RT_Bac_retron_II"/>
    <property type="match status" value="1"/>
</dbReference>